<evidence type="ECO:0000313" key="2">
    <source>
        <dbReference type="Proteomes" id="UP000462055"/>
    </source>
</evidence>
<proteinExistence type="predicted"/>
<dbReference type="AlphaFoldDB" id="A0A6I4MAG8"/>
<evidence type="ECO:0000313" key="1">
    <source>
        <dbReference type="EMBL" id="MWA01950.1"/>
    </source>
</evidence>
<reference evidence="1" key="1">
    <citation type="submission" date="2019-12" db="EMBL/GenBank/DDBJ databases">
        <title>Actinomadura physcomitrii sp. nov., a novel actinomycete isolated from moss [Physcomitrium sphaericum (Ludw) Fuernr].</title>
        <authorList>
            <person name="Zhuang X."/>
        </authorList>
    </citation>
    <scope>NUCLEOTIDE SEQUENCE [LARGE SCALE GENOMIC DNA]</scope>
    <source>
        <strain evidence="1">LD22</strain>
    </source>
</reference>
<keyword evidence="2" id="KW-1185">Reference proteome</keyword>
<sequence>MRPAAWTHHQVHQRVHAAMTAAMRADAHAIEGVLGQDDRLDPYSRRFAVDARRLVLACTAALTCVMAAHRPGDDPHGREICRGCGTPDCRTLHGVSDVLAAYAVRPAAVDRAEAWRRAELHFAAGSGPVPLVVEEFPDGFAVRRALDIGDDPSPLLVVDRETGALSRWPLVPFDVLVREYKRYREGR</sequence>
<dbReference type="RefSeq" id="WP_151594428.1">
    <property type="nucleotide sequence ID" value="NZ_WBMS02000011.1"/>
</dbReference>
<name>A0A6I4MAG8_9ACTN</name>
<gene>
    <name evidence="1" type="ORF">F8568_016530</name>
</gene>
<organism evidence="1 2">
    <name type="scientific">Actinomadura physcomitrii</name>
    <dbReference type="NCBI Taxonomy" id="2650748"/>
    <lineage>
        <taxon>Bacteria</taxon>
        <taxon>Bacillati</taxon>
        <taxon>Actinomycetota</taxon>
        <taxon>Actinomycetes</taxon>
        <taxon>Streptosporangiales</taxon>
        <taxon>Thermomonosporaceae</taxon>
        <taxon>Actinomadura</taxon>
    </lineage>
</organism>
<comment type="caution">
    <text evidence="1">The sequence shown here is derived from an EMBL/GenBank/DDBJ whole genome shotgun (WGS) entry which is preliminary data.</text>
</comment>
<dbReference type="Proteomes" id="UP000462055">
    <property type="component" value="Unassembled WGS sequence"/>
</dbReference>
<dbReference type="EMBL" id="WBMS02000011">
    <property type="protein sequence ID" value="MWA01950.1"/>
    <property type="molecule type" value="Genomic_DNA"/>
</dbReference>
<protein>
    <submittedName>
        <fullName evidence="1">Uncharacterized protein</fullName>
    </submittedName>
</protein>
<accession>A0A6I4MAG8</accession>